<dbReference type="AlphaFoldDB" id="A0A1L7XJ85"/>
<sequence length="318" mass="34110">MAEPTILDPELPSKVIHQFPLPTWIENLAVRSNGDLLLTILTSPELYLLNPSDPKEAVLVHKFEDVLGLSGVVEVKEDVFYVAGSNYSLATFSNEGSSFVWEVDMTSFSKGSKANIKKIAHLTSAGLPNGMELFSKDEGTVWIADSQIGVVWKVNINDGKVENIIEVDEMKPPPPPALQMGINGLKIRDNYLYWSNTGLMLFCRIKIDGAGKATGPVEVLERGILIDDFVFDKKGNAWLATHGMNTLAVVKPSGGVVTAAGSIDKLTVAGGTACQFGRTSSDGDILYLVTTGGMSAPVNGTEVEGGKVVAINTTKFVH</sequence>
<name>A0A1L7XJ85_9HELO</name>
<dbReference type="SUPFAM" id="SSF63829">
    <property type="entry name" value="Calcium-dependent phosphotriesterase"/>
    <property type="match status" value="1"/>
</dbReference>
<dbReference type="InterPro" id="IPR052998">
    <property type="entry name" value="Hetero-Diels-Alderase-like"/>
</dbReference>
<dbReference type="Proteomes" id="UP000184330">
    <property type="component" value="Unassembled WGS sequence"/>
</dbReference>
<accession>A0A1L7XJ85</accession>
<protein>
    <recommendedName>
        <fullName evidence="3">SMP-30/Gluconolactonase/LRE-like region domain-containing protein</fullName>
    </recommendedName>
</protein>
<dbReference type="InterPro" id="IPR011042">
    <property type="entry name" value="6-blade_b-propeller_TolB-like"/>
</dbReference>
<dbReference type="OrthoDB" id="9977941at2759"/>
<proteinExistence type="predicted"/>
<dbReference type="EMBL" id="FJOG01000029">
    <property type="protein sequence ID" value="CZR65099.1"/>
    <property type="molecule type" value="Genomic_DNA"/>
</dbReference>
<reference evidence="1 2" key="1">
    <citation type="submission" date="2016-03" db="EMBL/GenBank/DDBJ databases">
        <authorList>
            <person name="Ploux O."/>
        </authorList>
    </citation>
    <scope>NUCLEOTIDE SEQUENCE [LARGE SCALE GENOMIC DNA]</scope>
    <source>
        <strain evidence="1 2">UAMH 11012</strain>
    </source>
</reference>
<dbReference type="PANTHER" id="PTHR42060:SF1">
    <property type="entry name" value="NHL REPEAT-CONTAINING PROTEIN"/>
    <property type="match status" value="1"/>
</dbReference>
<evidence type="ECO:0008006" key="3">
    <source>
        <dbReference type="Google" id="ProtNLM"/>
    </source>
</evidence>
<evidence type="ECO:0000313" key="2">
    <source>
        <dbReference type="Proteomes" id="UP000184330"/>
    </source>
</evidence>
<gene>
    <name evidence="1" type="ORF">PAC_14999</name>
</gene>
<keyword evidence="2" id="KW-1185">Reference proteome</keyword>
<organism evidence="1 2">
    <name type="scientific">Phialocephala subalpina</name>
    <dbReference type="NCBI Taxonomy" id="576137"/>
    <lineage>
        <taxon>Eukaryota</taxon>
        <taxon>Fungi</taxon>
        <taxon>Dikarya</taxon>
        <taxon>Ascomycota</taxon>
        <taxon>Pezizomycotina</taxon>
        <taxon>Leotiomycetes</taxon>
        <taxon>Helotiales</taxon>
        <taxon>Mollisiaceae</taxon>
        <taxon>Phialocephala</taxon>
        <taxon>Phialocephala fortinii species complex</taxon>
    </lineage>
</organism>
<dbReference type="STRING" id="576137.A0A1L7XJ85"/>
<evidence type="ECO:0000313" key="1">
    <source>
        <dbReference type="EMBL" id="CZR65099.1"/>
    </source>
</evidence>
<dbReference type="Gene3D" id="2.120.10.30">
    <property type="entry name" value="TolB, C-terminal domain"/>
    <property type="match status" value="1"/>
</dbReference>
<dbReference type="PANTHER" id="PTHR42060">
    <property type="entry name" value="NHL REPEAT-CONTAINING PROTEIN-RELATED"/>
    <property type="match status" value="1"/>
</dbReference>